<evidence type="ECO:0000313" key="2">
    <source>
        <dbReference type="EMBL" id="MPN44916.1"/>
    </source>
</evidence>
<reference evidence="2" key="1">
    <citation type="submission" date="2019-08" db="EMBL/GenBank/DDBJ databases">
        <authorList>
            <person name="Kucharzyk K."/>
            <person name="Murdoch R.W."/>
            <person name="Higgins S."/>
            <person name="Loffler F."/>
        </authorList>
    </citation>
    <scope>NUCLEOTIDE SEQUENCE</scope>
</reference>
<accession>A0A645I239</accession>
<comment type="caution">
    <text evidence="2">The sequence shown here is derived from an EMBL/GenBank/DDBJ whole genome shotgun (WGS) entry which is preliminary data.</text>
</comment>
<sequence>MLCERKSGDRDAHDLCFYRAASLFKEIERHECRVVKLSETLPKRSRGQAACLRQCLEPAYKFRVVIYGGGGPRSAEVRETSRRACAGRDVEIIAVDGGVRRDDDQRLRRGAGDERSGPFVRRGGL</sequence>
<proteinExistence type="predicted"/>
<name>A0A645I239_9ZZZZ</name>
<feature type="compositionally biased region" description="Basic and acidic residues" evidence="1">
    <location>
        <begin position="104"/>
        <end position="116"/>
    </location>
</feature>
<dbReference type="EMBL" id="VSSQ01104417">
    <property type="protein sequence ID" value="MPN44916.1"/>
    <property type="molecule type" value="Genomic_DNA"/>
</dbReference>
<dbReference type="AlphaFoldDB" id="A0A645I239"/>
<protein>
    <submittedName>
        <fullName evidence="2">Uncharacterized protein</fullName>
    </submittedName>
</protein>
<evidence type="ECO:0000256" key="1">
    <source>
        <dbReference type="SAM" id="MobiDB-lite"/>
    </source>
</evidence>
<gene>
    <name evidence="2" type="ORF">SDC9_192483</name>
</gene>
<feature type="region of interest" description="Disordered" evidence="1">
    <location>
        <begin position="104"/>
        <end position="125"/>
    </location>
</feature>
<organism evidence="2">
    <name type="scientific">bioreactor metagenome</name>
    <dbReference type="NCBI Taxonomy" id="1076179"/>
    <lineage>
        <taxon>unclassified sequences</taxon>
        <taxon>metagenomes</taxon>
        <taxon>ecological metagenomes</taxon>
    </lineage>
</organism>